<name>A0A853F3Y5_9GAMM</name>
<dbReference type="EMBL" id="JACCHT010000002">
    <property type="protein sequence ID" value="NYT28097.1"/>
    <property type="molecule type" value="Genomic_DNA"/>
</dbReference>
<dbReference type="AlphaFoldDB" id="A0A853F3Y5"/>
<dbReference type="Proteomes" id="UP000568751">
    <property type="component" value="Unassembled WGS sequence"/>
</dbReference>
<evidence type="ECO:0000313" key="2">
    <source>
        <dbReference type="Proteomes" id="UP000568751"/>
    </source>
</evidence>
<gene>
    <name evidence="1" type="ORF">H0A76_09565</name>
</gene>
<proteinExistence type="predicted"/>
<reference evidence="1 2" key="1">
    <citation type="submission" date="2020-05" db="EMBL/GenBank/DDBJ databases">
        <title>Horizontal transmission and recombination maintain forever young bacterial symbiont genomes.</title>
        <authorList>
            <person name="Russell S.L."/>
            <person name="Pepper-Tunick E."/>
            <person name="Svedberg J."/>
            <person name="Byrne A."/>
            <person name="Ruelas Castillo J."/>
            <person name="Vollmers C."/>
            <person name="Beinart R.A."/>
            <person name="Corbett-Detig R."/>
        </authorList>
    </citation>
    <scope>NUCLEOTIDE SEQUENCE [LARGE SCALE GENOMIC DNA]</scope>
    <source>
        <strain evidence="1">455</strain>
    </source>
</reference>
<comment type="caution">
    <text evidence="1">The sequence shown here is derived from an EMBL/GenBank/DDBJ whole genome shotgun (WGS) entry which is preliminary data.</text>
</comment>
<evidence type="ECO:0008006" key="3">
    <source>
        <dbReference type="Google" id="ProtNLM"/>
    </source>
</evidence>
<sequence length="50" mass="5685">MGNILHANAKTTPQIRTKIQNATVSIAILAEHYKLNPKTIIRWKNILCSR</sequence>
<protein>
    <recommendedName>
        <fullName evidence="3">Transposase</fullName>
    </recommendedName>
</protein>
<accession>A0A853F3Y5</accession>
<evidence type="ECO:0000313" key="1">
    <source>
        <dbReference type="EMBL" id="NYT28097.1"/>
    </source>
</evidence>
<organism evidence="1 2">
    <name type="scientific">Candidatus Thiodubiliella endoseptemdiera</name>
    <dbReference type="NCBI Taxonomy" id="2738886"/>
    <lineage>
        <taxon>Bacteria</taxon>
        <taxon>Pseudomonadati</taxon>
        <taxon>Pseudomonadota</taxon>
        <taxon>Gammaproteobacteria</taxon>
        <taxon>Candidatus Pseudothioglobaceae</taxon>
        <taxon>Candidatus Thiodubiliella</taxon>
    </lineage>
</organism>
<dbReference type="RefSeq" id="WP_369151160.1">
    <property type="nucleotide sequence ID" value="NZ_OZ156464.1"/>
</dbReference>